<dbReference type="InterPro" id="IPR046342">
    <property type="entry name" value="CBS_dom_sf"/>
</dbReference>
<keyword evidence="10 12" id="KW-0694">RNA-binding</keyword>
<dbReference type="OrthoDB" id="9805698at2"/>
<feature type="domain" description="CBS" evidence="13">
    <location>
        <begin position="312"/>
        <end position="371"/>
    </location>
</feature>
<accession>A0A553ZXE0</accession>
<dbReference type="GO" id="GO:0008033">
    <property type="term" value="P:tRNA processing"/>
    <property type="evidence" value="ECO:0007669"/>
    <property type="project" value="UniProtKB-KW"/>
</dbReference>
<dbReference type="PANTHER" id="PTHR47788">
    <property type="entry name" value="POLYA POLYMERASE"/>
    <property type="match status" value="1"/>
</dbReference>
<evidence type="ECO:0000256" key="1">
    <source>
        <dbReference type="ARBA" id="ARBA00001946"/>
    </source>
</evidence>
<dbReference type="InterPro" id="IPR000644">
    <property type="entry name" value="CBS_dom"/>
</dbReference>
<dbReference type="SMART" id="SM00116">
    <property type="entry name" value="CBS"/>
    <property type="match status" value="2"/>
</dbReference>
<comment type="similarity">
    <text evidence="2 12">Belongs to the tRNA nucleotidyltransferase/poly(A) polymerase family.</text>
</comment>
<evidence type="ECO:0000256" key="3">
    <source>
        <dbReference type="ARBA" id="ARBA00022555"/>
    </source>
</evidence>
<dbReference type="EMBL" id="VLXZ01000007">
    <property type="protein sequence ID" value="TSB46121.1"/>
    <property type="molecule type" value="Genomic_DNA"/>
</dbReference>
<keyword evidence="5" id="KW-0819">tRNA processing</keyword>
<dbReference type="InterPro" id="IPR001667">
    <property type="entry name" value="DDH_dom"/>
</dbReference>
<evidence type="ECO:0000259" key="13">
    <source>
        <dbReference type="PROSITE" id="PS51371"/>
    </source>
</evidence>
<keyword evidence="7" id="KW-0479">Metal-binding</keyword>
<dbReference type="Pfam" id="PF01743">
    <property type="entry name" value="PolyA_pol"/>
    <property type="match status" value="1"/>
</dbReference>
<keyword evidence="11" id="KW-0129">CBS domain</keyword>
<feature type="domain" description="CBS" evidence="13">
    <location>
        <begin position="375"/>
        <end position="433"/>
    </location>
</feature>
<dbReference type="GO" id="GO:0046872">
    <property type="term" value="F:metal ion binding"/>
    <property type="evidence" value="ECO:0007669"/>
    <property type="project" value="UniProtKB-KW"/>
</dbReference>
<evidence type="ECO:0000256" key="10">
    <source>
        <dbReference type="ARBA" id="ARBA00022884"/>
    </source>
</evidence>
<reference evidence="14 15" key="1">
    <citation type="submission" date="2019-07" db="EMBL/GenBank/DDBJ databases">
        <authorList>
            <person name="Park Y.J."/>
            <person name="Jeong S.E."/>
            <person name="Jung H.S."/>
        </authorList>
    </citation>
    <scope>NUCLEOTIDE SEQUENCE [LARGE SCALE GENOMIC DNA]</scope>
    <source>
        <strain evidence="15">P16(2019)</strain>
    </source>
</reference>
<dbReference type="InterPro" id="IPR038763">
    <property type="entry name" value="DHH_sf"/>
</dbReference>
<protein>
    <submittedName>
        <fullName evidence="14">CBS domain-containing protein</fullName>
    </submittedName>
</protein>
<evidence type="ECO:0000256" key="12">
    <source>
        <dbReference type="RuleBase" id="RU003953"/>
    </source>
</evidence>
<dbReference type="SUPFAM" id="SSF64182">
    <property type="entry name" value="DHH phosphoesterases"/>
    <property type="match status" value="1"/>
</dbReference>
<dbReference type="RefSeq" id="WP_143849015.1">
    <property type="nucleotide sequence ID" value="NZ_VLXZ01000007.1"/>
</dbReference>
<evidence type="ECO:0000256" key="8">
    <source>
        <dbReference type="ARBA" id="ARBA00022741"/>
    </source>
</evidence>
<comment type="cofactor">
    <cofactor evidence="1">
        <name>Mg(2+)</name>
        <dbReference type="ChEBI" id="CHEBI:18420"/>
    </cofactor>
</comment>
<dbReference type="CDD" id="cd05398">
    <property type="entry name" value="NT_ClassII-CCAase"/>
    <property type="match status" value="1"/>
</dbReference>
<name>A0A553ZXE0_9BACI</name>
<dbReference type="Gene3D" id="3.10.310.30">
    <property type="match status" value="1"/>
</dbReference>
<evidence type="ECO:0000256" key="6">
    <source>
        <dbReference type="ARBA" id="ARBA00022695"/>
    </source>
</evidence>
<dbReference type="Gene3D" id="1.10.3090.10">
    <property type="entry name" value="cca-adding enzyme, domain 2"/>
    <property type="match status" value="1"/>
</dbReference>
<evidence type="ECO:0000256" key="11">
    <source>
        <dbReference type="PROSITE-ProRule" id="PRU00703"/>
    </source>
</evidence>
<keyword evidence="9" id="KW-0460">Magnesium</keyword>
<dbReference type="Gene3D" id="3.30.460.10">
    <property type="entry name" value="Beta Polymerase, domain 2"/>
    <property type="match status" value="1"/>
</dbReference>
<dbReference type="PROSITE" id="PS51371">
    <property type="entry name" value="CBS"/>
    <property type="match status" value="2"/>
</dbReference>
<keyword evidence="3" id="KW-0820">tRNA-binding</keyword>
<dbReference type="Proteomes" id="UP000318521">
    <property type="component" value="Unassembled WGS sequence"/>
</dbReference>
<dbReference type="InterPro" id="IPR052390">
    <property type="entry name" value="tRNA_nt/polyA_polymerase"/>
</dbReference>
<dbReference type="GO" id="GO:0016779">
    <property type="term" value="F:nucleotidyltransferase activity"/>
    <property type="evidence" value="ECO:0007669"/>
    <property type="project" value="UniProtKB-KW"/>
</dbReference>
<proteinExistence type="inferred from homology"/>
<evidence type="ECO:0000256" key="9">
    <source>
        <dbReference type="ARBA" id="ARBA00022842"/>
    </source>
</evidence>
<dbReference type="CDD" id="cd04595">
    <property type="entry name" value="CBS_pair_DHH_polyA_Pol_assoc"/>
    <property type="match status" value="1"/>
</dbReference>
<evidence type="ECO:0000256" key="4">
    <source>
        <dbReference type="ARBA" id="ARBA00022679"/>
    </source>
</evidence>
<keyword evidence="8" id="KW-0547">Nucleotide-binding</keyword>
<dbReference type="PANTHER" id="PTHR47788:SF1">
    <property type="entry name" value="A-ADDING TRNA NUCLEOTIDYLTRANSFERASE"/>
    <property type="match status" value="1"/>
</dbReference>
<dbReference type="InterPro" id="IPR002646">
    <property type="entry name" value="PolA_pol_head_dom"/>
</dbReference>
<keyword evidence="4 12" id="KW-0808">Transferase</keyword>
<dbReference type="SUPFAM" id="SSF81301">
    <property type="entry name" value="Nucleotidyltransferase"/>
    <property type="match status" value="1"/>
</dbReference>
<dbReference type="AlphaFoldDB" id="A0A553ZXE0"/>
<dbReference type="InterPro" id="IPR043519">
    <property type="entry name" value="NT_sf"/>
</dbReference>
<dbReference type="Gene3D" id="3.10.580.10">
    <property type="entry name" value="CBS-domain"/>
    <property type="match status" value="1"/>
</dbReference>
<comment type="caution">
    <text evidence="14">The sequence shown here is derived from an EMBL/GenBank/DDBJ whole genome shotgun (WGS) entry which is preliminary data.</text>
</comment>
<evidence type="ECO:0000256" key="7">
    <source>
        <dbReference type="ARBA" id="ARBA00022723"/>
    </source>
</evidence>
<sequence>MKILTSHSQIDFDGLASLLGASLIHTDARIVLPNEQQPGVKKVLSLYRDYMKIELASSIRWEDVTELVIVDASTTKRCGVPEEKLSKNLSLIIYDHHEQPPDSKATRINQEKVGACVTLLIELIKEHNLPVSSEQATLMGLGLYSDTGSFQHNQTTNRDLMAAAFLYENGLDLEVIKPFLEEQLTTEQQSLFNQLSGTYQEIKVQGLDVALCSSTCDAYISGLAAITEKLIDILPVDAVLSIVQMNEHTYLTGRSQSSRLDIASLFSSFGGGGHKQAAAAIAKQTKHEEVLAQISNSLTEHIEPAVTAGLLMSSPVHTLYEEDSIDEAASTLIRYGHTGMPVIDDSGKVIGMLSRRDLDKAQRYGLGHAPVHAYMSKELIFLDSEATIDDIQETMIAFNIGRIPILEDQDLLGIVSRSDILSIMHNEGTRKQLEADAQVFANQTLAKELHEHYSTENYELLVLIGKQAAASELNSYLVGGGVRDVLLSRHNEDLDIVIEGDAIAFAHEQAQTNGGNVKEHPSFRTATWTTTSGIKIDLASSRSEHYKQPAVLPEVSASTIREDLSRRDFSINAMALSLHPKTFGQLLDHFHGQRDLKNGQIRILHPLSFIEDPTRIFRAVRFAQRFSYQIHPHTQALAKVAGTALEGLSTTRIMHELDLMHQEDQLESSMHMLHDLGVWKTLLKEEPSEQQWEHVHQLVEHDHGDPFTLLAALAFQPNGDFVDAIKTFALASKDLALLHTVQELRIQHTSTNLTLGEWHESFHYASSEGLIFLALVPGVSVGPAILEYVKARDELQPLLSGRDLLHQLHIEPGPIYTTILIKAFSLQLDGELQTKEEALDWAKAYKKEP</sequence>
<dbReference type="Pfam" id="PF00571">
    <property type="entry name" value="CBS"/>
    <property type="match status" value="2"/>
</dbReference>
<dbReference type="Gene3D" id="3.90.1640.10">
    <property type="entry name" value="inorganic pyrophosphatase (n-terminal core)"/>
    <property type="match status" value="1"/>
</dbReference>
<dbReference type="GO" id="GO:0000166">
    <property type="term" value="F:nucleotide binding"/>
    <property type="evidence" value="ECO:0007669"/>
    <property type="project" value="UniProtKB-KW"/>
</dbReference>
<gene>
    <name evidence="14" type="ORF">FN960_12205</name>
</gene>
<dbReference type="SUPFAM" id="SSF81891">
    <property type="entry name" value="Poly A polymerase C-terminal region-like"/>
    <property type="match status" value="1"/>
</dbReference>
<dbReference type="GO" id="GO:0000049">
    <property type="term" value="F:tRNA binding"/>
    <property type="evidence" value="ECO:0007669"/>
    <property type="project" value="UniProtKB-KW"/>
</dbReference>
<evidence type="ECO:0000256" key="5">
    <source>
        <dbReference type="ARBA" id="ARBA00022694"/>
    </source>
</evidence>
<dbReference type="SUPFAM" id="SSF54631">
    <property type="entry name" value="CBS-domain pair"/>
    <property type="match status" value="1"/>
</dbReference>
<keyword evidence="15" id="KW-1185">Reference proteome</keyword>
<evidence type="ECO:0000256" key="2">
    <source>
        <dbReference type="ARBA" id="ARBA00007265"/>
    </source>
</evidence>
<keyword evidence="6" id="KW-0548">Nucleotidyltransferase</keyword>
<organism evidence="14 15">
    <name type="scientific">Alkalicoccobacillus porphyridii</name>
    <dbReference type="NCBI Taxonomy" id="2597270"/>
    <lineage>
        <taxon>Bacteria</taxon>
        <taxon>Bacillati</taxon>
        <taxon>Bacillota</taxon>
        <taxon>Bacilli</taxon>
        <taxon>Bacillales</taxon>
        <taxon>Bacillaceae</taxon>
        <taxon>Alkalicoccobacillus</taxon>
    </lineage>
</organism>
<evidence type="ECO:0000313" key="15">
    <source>
        <dbReference type="Proteomes" id="UP000318521"/>
    </source>
</evidence>
<dbReference type="Pfam" id="PF01368">
    <property type="entry name" value="DHH"/>
    <property type="match status" value="1"/>
</dbReference>
<evidence type="ECO:0000313" key="14">
    <source>
        <dbReference type="EMBL" id="TSB46121.1"/>
    </source>
</evidence>